<dbReference type="VEuPathDB" id="GiardiaDB:GL50803_0016263"/>
<dbReference type="VEuPathDB" id="GiardiaDB:DHA2_16263"/>
<dbReference type="VEuPathDB" id="GiardiaDB:QR46_3125"/>
<keyword evidence="1" id="KW-0175">Coiled coil</keyword>
<feature type="coiled-coil region" evidence="1">
    <location>
        <begin position="23"/>
        <end position="92"/>
    </location>
</feature>
<evidence type="ECO:0000313" key="3">
    <source>
        <dbReference type="Proteomes" id="UP000018320"/>
    </source>
</evidence>
<proteinExistence type="predicted"/>
<sequence>MSFIKTWWAQNQVEKMATQAASLQTYNNDLVKLIESLKEAKATLDREIHSHQEDKSKIERDLAALQNRYKELDAALIQKTQARAEYEKTIRESELAYNSIIESAKKLTGILKDRAGNIISN</sequence>
<accession>V6TAW7</accession>
<evidence type="ECO:0000256" key="1">
    <source>
        <dbReference type="SAM" id="Coils"/>
    </source>
</evidence>
<gene>
    <name evidence="2" type="ORF">DHA2_16263</name>
</gene>
<name>V6TAW7_GIAIN</name>
<reference evidence="2 3" key="2">
    <citation type="journal article" date="2013" name="Genome Biol. Evol.">
        <title>Genome sequencing of Giardia lamblia genotypes A2 and B isolates (DH and GS) and comparative analysis with the genomes of genotypes A1 and E (WB and Pig).</title>
        <authorList>
            <person name="Adam R.D."/>
            <person name="Dahlstrom E.W."/>
            <person name="Martens C.A."/>
            <person name="Bruno D.P."/>
            <person name="Barbian K.D."/>
            <person name="Ricklefs S.M."/>
            <person name="Hernandez M.M."/>
            <person name="Narla N.P."/>
            <person name="Patel R.B."/>
            <person name="Porcella S.F."/>
            <person name="Nash T.E."/>
        </authorList>
    </citation>
    <scope>NUCLEOTIDE SEQUENCE [LARGE SCALE GENOMIC DNA]</scope>
    <source>
        <strain evidence="2 3">DH</strain>
    </source>
</reference>
<dbReference type="GO" id="GO:0036064">
    <property type="term" value="C:ciliary basal body"/>
    <property type="evidence" value="ECO:0007669"/>
    <property type="project" value="TreeGrafter"/>
</dbReference>
<organism evidence="2 3">
    <name type="scientific">Giardia intestinalis</name>
    <name type="common">Giardia lamblia</name>
    <dbReference type="NCBI Taxonomy" id="5741"/>
    <lineage>
        <taxon>Eukaryota</taxon>
        <taxon>Metamonada</taxon>
        <taxon>Diplomonadida</taxon>
        <taxon>Hexamitidae</taxon>
        <taxon>Giardiinae</taxon>
        <taxon>Giardia</taxon>
    </lineage>
</organism>
<reference evidence="3" key="1">
    <citation type="submission" date="2012-02" db="EMBL/GenBank/DDBJ databases">
        <title>Genome sequencing of Giardia lamblia Genotypes A2 and B isolates (DH and GS) and comparative analysis with the genomes of Genotypes A1 and E (WB and Pig).</title>
        <authorList>
            <person name="Adam R."/>
            <person name="Dahlstrom E."/>
            <person name="Martens C."/>
            <person name="Bruno D."/>
            <person name="Barbian K."/>
            <person name="Porcella S.F."/>
            <person name="Nash T."/>
        </authorList>
    </citation>
    <scope>NUCLEOTIDE SEQUENCE</scope>
    <source>
        <strain evidence="3">DH</strain>
    </source>
</reference>
<dbReference type="Proteomes" id="UP000018320">
    <property type="component" value="Unassembled WGS sequence"/>
</dbReference>
<dbReference type="EMBL" id="AHGT01000077">
    <property type="protein sequence ID" value="ESU35572.1"/>
    <property type="molecule type" value="Genomic_DNA"/>
</dbReference>
<dbReference type="AlphaFoldDB" id="V6TAW7"/>
<dbReference type="PANTHER" id="PTHR28661">
    <property type="entry name" value="SJOEGREN SYNDROME NUCLEAR AUTOANTIGEN 1"/>
    <property type="match status" value="1"/>
</dbReference>
<dbReference type="PANTHER" id="PTHR28661:SF1">
    <property type="entry name" value="MICROTUBULE NUCLEATION FACTOR SSNA1"/>
    <property type="match status" value="1"/>
</dbReference>
<evidence type="ECO:0000313" key="2">
    <source>
        <dbReference type="EMBL" id="ESU35572.1"/>
    </source>
</evidence>
<dbReference type="VEuPathDB" id="GiardiaDB:GL50581_1383"/>
<comment type="caution">
    <text evidence="2">The sequence shown here is derived from an EMBL/GenBank/DDBJ whole genome shotgun (WGS) entry which is preliminary data.</text>
</comment>
<protein>
    <submittedName>
        <fullName evidence="2">Uncharacterized protein</fullName>
    </submittedName>
</protein>
<dbReference type="InterPro" id="IPR033362">
    <property type="entry name" value="SSNA1_fam"/>
</dbReference>